<dbReference type="EMBL" id="JBEZFP010000194">
    <property type="protein sequence ID" value="MEU8139722.1"/>
    <property type="molecule type" value="Genomic_DNA"/>
</dbReference>
<name>A0ABV3DW57_9ACTN</name>
<protein>
    <recommendedName>
        <fullName evidence="4">Secreted protein</fullName>
    </recommendedName>
</protein>
<feature type="region of interest" description="Disordered" evidence="1">
    <location>
        <begin position="308"/>
        <end position="341"/>
    </location>
</feature>
<keyword evidence="3" id="KW-1185">Reference proteome</keyword>
<sequence length="341" mass="34674">MNTVTRVGAFGVGITLAFGAAFGVGNAVGPIGSDAKPTHGGHNGGDPAAAQPAPPGGAPGAAPAAPAAAEEPGGLRVSERGYTLVPSGDPLAVGVPADFRFQIIGPDGKPWTRYERSHDKDLHLIVARRDLSGFQHVHPVLGSDGTWSVPLTFPSAGDYRVFADFAPAGDPDGGLTLGADVSVSGDYRATPLPAPVRTVEVDGYAVTLEGDLTTSASMLTLNVSKGGRPVTNLQPYLGAYGHLVALRQGDLAYLHVHPQGEPGDGKTPAGPGIGFHAQAPSAGSYRLYLDFQHEGVVRTAEFTVRVGTPDAGSPTAVPTTVLPSTPVAPPATGESSDGHSH</sequence>
<evidence type="ECO:0000256" key="1">
    <source>
        <dbReference type="SAM" id="MobiDB-lite"/>
    </source>
</evidence>
<evidence type="ECO:0008006" key="4">
    <source>
        <dbReference type="Google" id="ProtNLM"/>
    </source>
</evidence>
<evidence type="ECO:0000313" key="2">
    <source>
        <dbReference type="EMBL" id="MEU8139722.1"/>
    </source>
</evidence>
<reference evidence="2 3" key="1">
    <citation type="submission" date="2024-06" db="EMBL/GenBank/DDBJ databases">
        <title>The Natural Products Discovery Center: Release of the First 8490 Sequenced Strains for Exploring Actinobacteria Biosynthetic Diversity.</title>
        <authorList>
            <person name="Kalkreuter E."/>
            <person name="Kautsar S.A."/>
            <person name="Yang D."/>
            <person name="Bader C.D."/>
            <person name="Teijaro C.N."/>
            <person name="Fluegel L."/>
            <person name="Davis C.M."/>
            <person name="Simpson J.R."/>
            <person name="Lauterbach L."/>
            <person name="Steele A.D."/>
            <person name="Gui C."/>
            <person name="Meng S."/>
            <person name="Li G."/>
            <person name="Viehrig K."/>
            <person name="Ye F."/>
            <person name="Su P."/>
            <person name="Kiefer A.F."/>
            <person name="Nichols A."/>
            <person name="Cepeda A.J."/>
            <person name="Yan W."/>
            <person name="Fan B."/>
            <person name="Jiang Y."/>
            <person name="Adhikari A."/>
            <person name="Zheng C.-J."/>
            <person name="Schuster L."/>
            <person name="Cowan T.M."/>
            <person name="Smanski M.J."/>
            <person name="Chevrette M.G."/>
            <person name="De Carvalho L.P.S."/>
            <person name="Shen B."/>
        </authorList>
    </citation>
    <scope>NUCLEOTIDE SEQUENCE [LARGE SCALE GENOMIC DNA]</scope>
    <source>
        <strain evidence="2 3">NPDC048946</strain>
    </source>
</reference>
<dbReference type="Proteomes" id="UP001551482">
    <property type="component" value="Unassembled WGS sequence"/>
</dbReference>
<comment type="caution">
    <text evidence="2">The sequence shown here is derived from an EMBL/GenBank/DDBJ whole genome shotgun (WGS) entry which is preliminary data.</text>
</comment>
<organism evidence="2 3">
    <name type="scientific">Streptodolium elevatio</name>
    <dbReference type="NCBI Taxonomy" id="3157996"/>
    <lineage>
        <taxon>Bacteria</taxon>
        <taxon>Bacillati</taxon>
        <taxon>Actinomycetota</taxon>
        <taxon>Actinomycetes</taxon>
        <taxon>Kitasatosporales</taxon>
        <taxon>Streptomycetaceae</taxon>
        <taxon>Streptodolium</taxon>
    </lineage>
</organism>
<accession>A0ABV3DW57</accession>
<feature type="compositionally biased region" description="Low complexity" evidence="1">
    <location>
        <begin position="60"/>
        <end position="73"/>
    </location>
</feature>
<proteinExistence type="predicted"/>
<evidence type="ECO:0000313" key="3">
    <source>
        <dbReference type="Proteomes" id="UP001551482"/>
    </source>
</evidence>
<feature type="region of interest" description="Disordered" evidence="1">
    <location>
        <begin position="33"/>
        <end position="73"/>
    </location>
</feature>
<dbReference type="RefSeq" id="WP_358364009.1">
    <property type="nucleotide sequence ID" value="NZ_JBEZFP010000194.1"/>
</dbReference>
<gene>
    <name evidence="2" type="ORF">AB0C36_40295</name>
</gene>